<evidence type="ECO:0008006" key="4">
    <source>
        <dbReference type="Google" id="ProtNLM"/>
    </source>
</evidence>
<dbReference type="Proteomes" id="UP000198356">
    <property type="component" value="Unassembled WGS sequence"/>
</dbReference>
<reference evidence="2 3" key="1">
    <citation type="submission" date="2017-06" db="EMBL/GenBank/DDBJ databases">
        <authorList>
            <person name="Kim H.J."/>
            <person name="Triplett B.A."/>
        </authorList>
    </citation>
    <scope>NUCLEOTIDE SEQUENCE [LARGE SCALE GENOMIC DNA]</scope>
    <source>
        <strain evidence="2 3">DSM 18704</strain>
    </source>
</reference>
<organism evidence="2 3">
    <name type="scientific">Granulicella rosea</name>
    <dbReference type="NCBI Taxonomy" id="474952"/>
    <lineage>
        <taxon>Bacteria</taxon>
        <taxon>Pseudomonadati</taxon>
        <taxon>Acidobacteriota</taxon>
        <taxon>Terriglobia</taxon>
        <taxon>Terriglobales</taxon>
        <taxon>Acidobacteriaceae</taxon>
        <taxon>Granulicella</taxon>
    </lineage>
</organism>
<dbReference type="AlphaFoldDB" id="A0A239JRM3"/>
<accession>A0A239JRM3</accession>
<feature type="signal peptide" evidence="1">
    <location>
        <begin position="1"/>
        <end position="23"/>
    </location>
</feature>
<sequence length="117" mass="11397">MKVLGIAAIVLALALTGCGNAPAGSSGCIPAVLLINPTTATADHLAAAPGNQQQFYEAYGGGTCAIPQIAVEGPLTSSDPIHVTVDDTGLATCVGATSGAVTLSSARTTATAQLTCK</sequence>
<dbReference type="RefSeq" id="WP_142988325.1">
    <property type="nucleotide sequence ID" value="NZ_FZOU01000004.1"/>
</dbReference>
<dbReference type="PROSITE" id="PS51257">
    <property type="entry name" value="PROKAR_LIPOPROTEIN"/>
    <property type="match status" value="1"/>
</dbReference>
<protein>
    <recommendedName>
        <fullName evidence="4">Ig-like domain-containing protein</fullName>
    </recommendedName>
</protein>
<evidence type="ECO:0000313" key="2">
    <source>
        <dbReference type="EMBL" id="SNT08465.1"/>
    </source>
</evidence>
<proteinExistence type="predicted"/>
<evidence type="ECO:0000256" key="1">
    <source>
        <dbReference type="SAM" id="SignalP"/>
    </source>
</evidence>
<keyword evidence="1" id="KW-0732">Signal</keyword>
<dbReference type="EMBL" id="FZOU01000004">
    <property type="protein sequence ID" value="SNT08465.1"/>
    <property type="molecule type" value="Genomic_DNA"/>
</dbReference>
<keyword evidence="3" id="KW-1185">Reference proteome</keyword>
<evidence type="ECO:0000313" key="3">
    <source>
        <dbReference type="Proteomes" id="UP000198356"/>
    </source>
</evidence>
<feature type="chain" id="PRO_5011991979" description="Ig-like domain-containing protein" evidence="1">
    <location>
        <begin position="24"/>
        <end position="117"/>
    </location>
</feature>
<gene>
    <name evidence="2" type="ORF">SAMN05421770_10492</name>
</gene>
<name>A0A239JRM3_9BACT</name>